<comment type="caution">
    <text evidence="4">The sequence shown here is derived from an EMBL/GenBank/DDBJ whole genome shotgun (WGS) entry which is preliminary data.</text>
</comment>
<evidence type="ECO:0000256" key="2">
    <source>
        <dbReference type="SAM" id="MobiDB-lite"/>
    </source>
</evidence>
<evidence type="ECO:0000313" key="5">
    <source>
        <dbReference type="Proteomes" id="UP001066276"/>
    </source>
</evidence>
<feature type="zinc finger region" description="C3H1-type" evidence="1">
    <location>
        <begin position="621"/>
        <end position="648"/>
    </location>
</feature>
<dbReference type="AlphaFoldDB" id="A0AAV7PN39"/>
<feature type="region of interest" description="Disordered" evidence="2">
    <location>
        <begin position="345"/>
        <end position="420"/>
    </location>
</feature>
<evidence type="ECO:0000256" key="1">
    <source>
        <dbReference type="PROSITE-ProRule" id="PRU00723"/>
    </source>
</evidence>
<feature type="compositionally biased region" description="Basic and acidic residues" evidence="2">
    <location>
        <begin position="364"/>
        <end position="382"/>
    </location>
</feature>
<feature type="compositionally biased region" description="Basic and acidic residues" evidence="2">
    <location>
        <begin position="345"/>
        <end position="357"/>
    </location>
</feature>
<protein>
    <recommendedName>
        <fullName evidence="3">C3H1-type domain-containing protein</fullName>
    </recommendedName>
</protein>
<dbReference type="PROSITE" id="PS50103">
    <property type="entry name" value="ZF_C3H1"/>
    <property type="match status" value="1"/>
</dbReference>
<keyword evidence="1" id="KW-0862">Zinc</keyword>
<feature type="compositionally biased region" description="Basic and acidic residues" evidence="2">
    <location>
        <begin position="292"/>
        <end position="304"/>
    </location>
</feature>
<feature type="region of interest" description="Disordered" evidence="2">
    <location>
        <begin position="1"/>
        <end position="318"/>
    </location>
</feature>
<keyword evidence="5" id="KW-1185">Reference proteome</keyword>
<sequence>MGTRPPRGRHSEVALTTTDDGAKADWPAGGQRPWIPQEGEEEETATERAASEETKTEKAANEETATEEATSEEKGGGNGGEGEPRNPRDNPEDGGRPRGPGTWNDEARRSGVAPEPEGTREQRGDHHRASHGPGGSWLWKETGQQEKRRHKRRPPSQRSQQPGTRPRRQRPLFGKEERSRAPHCSLRMPQQIFYTHRSQEKRNDREPHIGSLRPPRQRHPPHPAKKQHRGRKKGRQRHSPGMPLNTALPRRPGTERGSAQEERNGAGGAALEGEEPQSEAKKQQRNTSRSTKKGDMREAADHAEAATPGPSKRAKANNGEQISMIVQECLKIYGTAIICKSRGAHEAKELGDTECRIDPGPSIEKGRGSRAPRSDTARERTPSPDSGEEETAPLNPTAKPTQAWDTDRSTRRWRSPFAGGRAPETYKRGTLGRPYMVARAPGLASLIPLAVKERIWRREFIDIFTLLEIQVEGLDLTTVDKKEEERRERNRVRKERNFDNWLDAFRIMACIIVEKFPHCAKDLWLYESKIHEAQRQFTGEAWLDYDKGFRLKMQAHPDMEWDEEDVAGYMHKMMIAREARSWANKGEQPFRGSYQKGKHDKAKPYHKRQQFTQWKGQQAGRATTAVCYKFEKDECTWGSACKFRHVCSTCGGGHPATECKRGGGSSTKREKDKKK</sequence>
<accession>A0AAV7PN39</accession>
<feature type="domain" description="C3H1-type" evidence="3">
    <location>
        <begin position="621"/>
        <end position="648"/>
    </location>
</feature>
<dbReference type="Proteomes" id="UP001066276">
    <property type="component" value="Chromosome 7"/>
</dbReference>
<proteinExistence type="predicted"/>
<feature type="region of interest" description="Disordered" evidence="2">
    <location>
        <begin position="656"/>
        <end position="675"/>
    </location>
</feature>
<feature type="compositionally biased region" description="Basic residues" evidence="2">
    <location>
        <begin position="215"/>
        <end position="238"/>
    </location>
</feature>
<name>A0AAV7PN39_PLEWA</name>
<dbReference type="PANTHER" id="PTHR35558:SF1">
    <property type="entry name" value="ENDONUCLEASE_EXONUCLEASE_PHOSPHATASE DOMAIN-CONTAINING PROTEIN"/>
    <property type="match status" value="1"/>
</dbReference>
<dbReference type="PANTHER" id="PTHR35558">
    <property type="entry name" value="SGNH_HYDRO DOMAIN-CONTAINING PROTEIN"/>
    <property type="match status" value="1"/>
</dbReference>
<dbReference type="InterPro" id="IPR000571">
    <property type="entry name" value="Znf_CCCH"/>
</dbReference>
<keyword evidence="1" id="KW-0479">Metal-binding</keyword>
<reference evidence="4" key="1">
    <citation type="journal article" date="2022" name="bioRxiv">
        <title>Sequencing and chromosome-scale assembly of the giantPleurodeles waltlgenome.</title>
        <authorList>
            <person name="Brown T."/>
            <person name="Elewa A."/>
            <person name="Iarovenko S."/>
            <person name="Subramanian E."/>
            <person name="Araus A.J."/>
            <person name="Petzold A."/>
            <person name="Susuki M."/>
            <person name="Suzuki K.-i.T."/>
            <person name="Hayashi T."/>
            <person name="Toyoda A."/>
            <person name="Oliveira C."/>
            <person name="Osipova E."/>
            <person name="Leigh N.D."/>
            <person name="Simon A."/>
            <person name="Yun M.H."/>
        </authorList>
    </citation>
    <scope>NUCLEOTIDE SEQUENCE</scope>
    <source>
        <strain evidence="4">20211129_DDA</strain>
        <tissue evidence="4">Liver</tissue>
    </source>
</reference>
<feature type="compositionally biased region" description="Basic and acidic residues" evidence="2">
    <location>
        <begin position="252"/>
        <end position="264"/>
    </location>
</feature>
<feature type="compositionally biased region" description="Basic and acidic residues" evidence="2">
    <location>
        <begin position="82"/>
        <end position="96"/>
    </location>
</feature>
<organism evidence="4 5">
    <name type="scientific">Pleurodeles waltl</name>
    <name type="common">Iberian ribbed newt</name>
    <dbReference type="NCBI Taxonomy" id="8319"/>
    <lineage>
        <taxon>Eukaryota</taxon>
        <taxon>Metazoa</taxon>
        <taxon>Chordata</taxon>
        <taxon>Craniata</taxon>
        <taxon>Vertebrata</taxon>
        <taxon>Euteleostomi</taxon>
        <taxon>Amphibia</taxon>
        <taxon>Batrachia</taxon>
        <taxon>Caudata</taxon>
        <taxon>Salamandroidea</taxon>
        <taxon>Salamandridae</taxon>
        <taxon>Pleurodelinae</taxon>
        <taxon>Pleurodeles</taxon>
    </lineage>
</organism>
<evidence type="ECO:0000313" key="4">
    <source>
        <dbReference type="EMBL" id="KAJ1128299.1"/>
    </source>
</evidence>
<evidence type="ECO:0000259" key="3">
    <source>
        <dbReference type="PROSITE" id="PS50103"/>
    </source>
</evidence>
<dbReference type="GO" id="GO:0008270">
    <property type="term" value="F:zinc ion binding"/>
    <property type="evidence" value="ECO:0007669"/>
    <property type="project" value="UniProtKB-KW"/>
</dbReference>
<dbReference type="EMBL" id="JANPWB010000011">
    <property type="protein sequence ID" value="KAJ1128299.1"/>
    <property type="molecule type" value="Genomic_DNA"/>
</dbReference>
<keyword evidence="1" id="KW-0863">Zinc-finger</keyword>
<feature type="compositionally biased region" description="Basic and acidic residues" evidence="2">
    <location>
        <begin position="197"/>
        <end position="208"/>
    </location>
</feature>
<feature type="compositionally biased region" description="Basic and acidic residues" evidence="2">
    <location>
        <begin position="45"/>
        <end position="61"/>
    </location>
</feature>
<gene>
    <name evidence="4" type="ORF">NDU88_006678</name>
</gene>